<dbReference type="InterPro" id="IPR043502">
    <property type="entry name" value="DNA/RNA_pol_sf"/>
</dbReference>
<dbReference type="Pfam" id="PF00078">
    <property type="entry name" value="RVT_1"/>
    <property type="match status" value="1"/>
</dbReference>
<proteinExistence type="predicted"/>
<protein>
    <submittedName>
        <fullName evidence="3">Endonuclease-reverse transcriptase</fullName>
    </submittedName>
</protein>
<gene>
    <name evidence="3" type="ORF">ElyMa_003871300</name>
</gene>
<dbReference type="AlphaFoldDB" id="A0AAV4FKL0"/>
<evidence type="ECO:0000313" key="4">
    <source>
        <dbReference type="Proteomes" id="UP000762676"/>
    </source>
</evidence>
<evidence type="ECO:0000256" key="1">
    <source>
        <dbReference type="SAM" id="MobiDB-lite"/>
    </source>
</evidence>
<keyword evidence="4" id="KW-1185">Reference proteome</keyword>
<dbReference type="EMBL" id="BMAT01007890">
    <property type="protein sequence ID" value="GFR73594.1"/>
    <property type="molecule type" value="Genomic_DNA"/>
</dbReference>
<dbReference type="GO" id="GO:0004519">
    <property type="term" value="F:endonuclease activity"/>
    <property type="evidence" value="ECO:0007669"/>
    <property type="project" value="UniProtKB-KW"/>
</dbReference>
<keyword evidence="3" id="KW-0540">Nuclease</keyword>
<evidence type="ECO:0000313" key="3">
    <source>
        <dbReference type="EMBL" id="GFR73594.1"/>
    </source>
</evidence>
<keyword evidence="3" id="KW-0255">Endonuclease</keyword>
<organism evidence="3 4">
    <name type="scientific">Elysia marginata</name>
    <dbReference type="NCBI Taxonomy" id="1093978"/>
    <lineage>
        <taxon>Eukaryota</taxon>
        <taxon>Metazoa</taxon>
        <taxon>Spiralia</taxon>
        <taxon>Lophotrochozoa</taxon>
        <taxon>Mollusca</taxon>
        <taxon>Gastropoda</taxon>
        <taxon>Heterobranchia</taxon>
        <taxon>Euthyneura</taxon>
        <taxon>Panpulmonata</taxon>
        <taxon>Sacoglossa</taxon>
        <taxon>Placobranchoidea</taxon>
        <taxon>Plakobranchidae</taxon>
        <taxon>Elysia</taxon>
    </lineage>
</organism>
<name>A0AAV4FKL0_9GAST</name>
<sequence>MFANTSEPKQTAVDNNESFTDTELEPLRSEVQWAINSLKDGKSAGCDEITAEMLKASGEAGITYYHEICTKIWKTGEWPEEWKRAVFIILPKKGDLQLCSNHRTISLISHPSKMMLKIIIKRLKNILETEVSKTQAGFRKGRGTRDHIFNLRNIIEKFREIDEELHICFIDYSKGSTVSYTNTYGKHS</sequence>
<feature type="domain" description="Reverse transcriptase" evidence="2">
    <location>
        <begin position="91"/>
        <end position="175"/>
    </location>
</feature>
<reference evidence="3 4" key="1">
    <citation type="journal article" date="2021" name="Elife">
        <title>Chloroplast acquisition without the gene transfer in kleptoplastic sea slugs, Plakobranchus ocellatus.</title>
        <authorList>
            <person name="Maeda T."/>
            <person name="Takahashi S."/>
            <person name="Yoshida T."/>
            <person name="Shimamura S."/>
            <person name="Takaki Y."/>
            <person name="Nagai Y."/>
            <person name="Toyoda A."/>
            <person name="Suzuki Y."/>
            <person name="Arimoto A."/>
            <person name="Ishii H."/>
            <person name="Satoh N."/>
            <person name="Nishiyama T."/>
            <person name="Hasebe M."/>
            <person name="Maruyama T."/>
            <person name="Minagawa J."/>
            <person name="Obokata J."/>
            <person name="Shigenobu S."/>
        </authorList>
    </citation>
    <scope>NUCLEOTIDE SEQUENCE [LARGE SCALE GENOMIC DNA]</scope>
</reference>
<keyword evidence="3" id="KW-0378">Hydrolase</keyword>
<dbReference type="Proteomes" id="UP000762676">
    <property type="component" value="Unassembled WGS sequence"/>
</dbReference>
<dbReference type="PANTHER" id="PTHR19446">
    <property type="entry name" value="REVERSE TRANSCRIPTASES"/>
    <property type="match status" value="1"/>
</dbReference>
<comment type="caution">
    <text evidence="3">The sequence shown here is derived from an EMBL/GenBank/DDBJ whole genome shotgun (WGS) entry which is preliminary data.</text>
</comment>
<dbReference type="InterPro" id="IPR000477">
    <property type="entry name" value="RT_dom"/>
</dbReference>
<evidence type="ECO:0000259" key="2">
    <source>
        <dbReference type="Pfam" id="PF00078"/>
    </source>
</evidence>
<feature type="region of interest" description="Disordered" evidence="1">
    <location>
        <begin position="1"/>
        <end position="21"/>
    </location>
</feature>
<accession>A0AAV4FKL0</accession>
<dbReference type="SUPFAM" id="SSF56672">
    <property type="entry name" value="DNA/RNA polymerases"/>
    <property type="match status" value="1"/>
</dbReference>